<dbReference type="AlphaFoldDB" id="X1J6M1"/>
<dbReference type="Gene3D" id="3.90.320.10">
    <property type="match status" value="1"/>
</dbReference>
<dbReference type="EMBL" id="BARU01034596">
    <property type="protein sequence ID" value="GAH65408.1"/>
    <property type="molecule type" value="Genomic_DNA"/>
</dbReference>
<evidence type="ECO:0000259" key="1">
    <source>
        <dbReference type="Pfam" id="PF12705"/>
    </source>
</evidence>
<comment type="caution">
    <text evidence="2">The sequence shown here is derived from an EMBL/GenBank/DDBJ whole genome shotgun (WGS) entry which is preliminary data.</text>
</comment>
<dbReference type="InterPro" id="IPR011604">
    <property type="entry name" value="PDDEXK-like_dom_sf"/>
</dbReference>
<reference evidence="2" key="1">
    <citation type="journal article" date="2014" name="Front. Microbiol.">
        <title>High frequency of phylogenetically diverse reductive dehalogenase-homologous genes in deep subseafloor sedimentary metagenomes.</title>
        <authorList>
            <person name="Kawai M."/>
            <person name="Futagami T."/>
            <person name="Toyoda A."/>
            <person name="Takaki Y."/>
            <person name="Nishi S."/>
            <person name="Hori S."/>
            <person name="Arai W."/>
            <person name="Tsubouchi T."/>
            <person name="Morono Y."/>
            <person name="Uchiyama I."/>
            <person name="Ito T."/>
            <person name="Fujiyama A."/>
            <person name="Inagaki F."/>
            <person name="Takami H."/>
        </authorList>
    </citation>
    <scope>NUCLEOTIDE SEQUENCE</scope>
    <source>
        <strain evidence="2">Expedition CK06-06</strain>
    </source>
</reference>
<accession>X1J6M1</accession>
<proteinExistence type="predicted"/>
<sequence>VLGLEPPAEPPEEIEAVDEGTILHRTLREFYSERRRRRGDARINEDEVDDAAKRICEIADRHLDSFRRRNPGLNRGLFRLQRESMHDVLVKFVHAEFENQKSDAFRMVPRYFEVAFGLPVNAAADDPRSTDTQLVIDMEGEPSVRIIGKIDRIDVSDLPTGEKRAFGFRVIDYKRKWVPTRKQDIAEGTALQMPVYLAAARDVIFAGEGIQPIDAQFYKLIGAKVTTAIRRLKSVKSGIEPDDRGDELIEEAIDFI</sequence>
<protein>
    <recommendedName>
        <fullName evidence="1">PD-(D/E)XK endonuclease-like domain-containing protein</fullName>
    </recommendedName>
</protein>
<dbReference type="InterPro" id="IPR038726">
    <property type="entry name" value="PDDEXK_AddAB-type"/>
</dbReference>
<feature type="domain" description="PD-(D/E)XK endonuclease-like" evidence="1">
    <location>
        <begin position="2"/>
        <end position="226"/>
    </location>
</feature>
<feature type="non-terminal residue" evidence="2">
    <location>
        <position position="256"/>
    </location>
</feature>
<organism evidence="2">
    <name type="scientific">marine sediment metagenome</name>
    <dbReference type="NCBI Taxonomy" id="412755"/>
    <lineage>
        <taxon>unclassified sequences</taxon>
        <taxon>metagenomes</taxon>
        <taxon>ecological metagenomes</taxon>
    </lineage>
</organism>
<name>X1J6M1_9ZZZZ</name>
<feature type="non-terminal residue" evidence="2">
    <location>
        <position position="1"/>
    </location>
</feature>
<gene>
    <name evidence="2" type="ORF">S03H2_54281</name>
</gene>
<evidence type="ECO:0000313" key="2">
    <source>
        <dbReference type="EMBL" id="GAH65408.1"/>
    </source>
</evidence>
<dbReference type="Pfam" id="PF12705">
    <property type="entry name" value="PDDEXK_1"/>
    <property type="match status" value="1"/>
</dbReference>